<organism evidence="4 5">
    <name type="scientific">Sphaceloma murrayae</name>
    <dbReference type="NCBI Taxonomy" id="2082308"/>
    <lineage>
        <taxon>Eukaryota</taxon>
        <taxon>Fungi</taxon>
        <taxon>Dikarya</taxon>
        <taxon>Ascomycota</taxon>
        <taxon>Pezizomycotina</taxon>
        <taxon>Dothideomycetes</taxon>
        <taxon>Dothideomycetidae</taxon>
        <taxon>Myriangiales</taxon>
        <taxon>Elsinoaceae</taxon>
        <taxon>Sphaceloma</taxon>
    </lineage>
</organism>
<evidence type="ECO:0000313" key="4">
    <source>
        <dbReference type="EMBL" id="PNS21370.1"/>
    </source>
</evidence>
<reference evidence="4 5" key="1">
    <citation type="submission" date="2017-06" db="EMBL/GenBank/DDBJ databases">
        <title>Draft genome sequence of a variant of Elsinoe murrayae.</title>
        <authorList>
            <person name="Cheng Q."/>
        </authorList>
    </citation>
    <scope>NUCLEOTIDE SEQUENCE [LARGE SCALE GENOMIC DNA]</scope>
    <source>
        <strain evidence="4 5">CQ-2017a</strain>
    </source>
</reference>
<protein>
    <recommendedName>
        <fullName evidence="3">THUMP domain-containing protein</fullName>
    </recommendedName>
</protein>
<comment type="caution">
    <text evidence="4">The sequence shown here is derived from an EMBL/GenBank/DDBJ whole genome shotgun (WGS) entry which is preliminary data.</text>
</comment>
<dbReference type="EMBL" id="NKHZ01000011">
    <property type="protein sequence ID" value="PNS21370.1"/>
    <property type="molecule type" value="Genomic_DNA"/>
</dbReference>
<dbReference type="SMART" id="SM00981">
    <property type="entry name" value="THUMP"/>
    <property type="match status" value="1"/>
</dbReference>
<dbReference type="AlphaFoldDB" id="A0A2K1R280"/>
<dbReference type="Proteomes" id="UP000243797">
    <property type="component" value="Unassembled WGS sequence"/>
</dbReference>
<dbReference type="InterPro" id="IPR004114">
    <property type="entry name" value="THUMP_dom"/>
</dbReference>
<feature type="region of interest" description="Disordered" evidence="2">
    <location>
        <begin position="1"/>
        <end position="31"/>
    </location>
</feature>
<evidence type="ECO:0000256" key="2">
    <source>
        <dbReference type="SAM" id="MobiDB-lite"/>
    </source>
</evidence>
<evidence type="ECO:0000313" key="5">
    <source>
        <dbReference type="Proteomes" id="UP000243797"/>
    </source>
</evidence>
<proteinExistence type="predicted"/>
<feature type="compositionally biased region" description="Polar residues" evidence="2">
    <location>
        <begin position="258"/>
        <end position="298"/>
    </location>
</feature>
<dbReference type="GO" id="GO:0006400">
    <property type="term" value="P:tRNA modification"/>
    <property type="evidence" value="ECO:0007669"/>
    <property type="project" value="InterPro"/>
</dbReference>
<dbReference type="Gene3D" id="3.30.2300.10">
    <property type="entry name" value="THUMP superfamily"/>
    <property type="match status" value="1"/>
</dbReference>
<dbReference type="PROSITE" id="PS51165">
    <property type="entry name" value="THUMP"/>
    <property type="match status" value="1"/>
</dbReference>
<keyword evidence="1" id="KW-0694">RNA-binding</keyword>
<dbReference type="GO" id="GO:0003723">
    <property type="term" value="F:RNA binding"/>
    <property type="evidence" value="ECO:0007669"/>
    <property type="project" value="UniProtKB-UniRule"/>
</dbReference>
<dbReference type="InterPro" id="IPR040183">
    <property type="entry name" value="THUMPD1-like"/>
</dbReference>
<accession>A0A2K1R280</accession>
<keyword evidence="5" id="KW-1185">Reference proteome</keyword>
<dbReference type="FunFam" id="3.30.2300.10:FF:000001">
    <property type="entry name" value="THUMP domain-containing protein 1"/>
    <property type="match status" value="1"/>
</dbReference>
<name>A0A2K1R280_9PEZI</name>
<feature type="domain" description="THUMP" evidence="3">
    <location>
        <begin position="134"/>
        <end position="241"/>
    </location>
</feature>
<dbReference type="PANTHER" id="PTHR13452:SF10">
    <property type="entry name" value="THUMP DOMAIN-CONTAINING PROTEIN 1"/>
    <property type="match status" value="1"/>
</dbReference>
<dbReference type="Pfam" id="PF02926">
    <property type="entry name" value="THUMP"/>
    <property type="match status" value="1"/>
</dbReference>
<dbReference type="OrthoDB" id="367221at2759"/>
<evidence type="ECO:0000256" key="1">
    <source>
        <dbReference type="PROSITE-ProRule" id="PRU00529"/>
    </source>
</evidence>
<evidence type="ECO:0000259" key="3">
    <source>
        <dbReference type="PROSITE" id="PS51165"/>
    </source>
</evidence>
<dbReference type="InParanoid" id="A0A2K1R280"/>
<gene>
    <name evidence="4" type="ORF">CAC42_1149</name>
</gene>
<sequence>MKAHAQQAKRGWKVPNKDGPPQRQMPTIKPGDAGIWVTCHKNQERKCIGEVRDLLSEYIGKIVSADDTAAGSIDDIGPGADDIESEIKQEVSDIRTPTTAAPFDALYLDVQCVVFFRTAELVDPVTLVRKIMEDAAAEPTRKRTRCTQRLVPSTLIGHASEEGLDKVAREVLAPHFHAENQVAKKFAIRPTIRNHNTLKRDGIIKKVATMVGDAHSVDLTDYDALILIDVFKNVIGMSVVGREYERLKRFNLQEIFEPSQQKLAQQPTRHQKPSSSEEAAKTVESQTANGVSNDTTKANNEEADK</sequence>
<feature type="region of interest" description="Disordered" evidence="2">
    <location>
        <begin position="258"/>
        <end position="305"/>
    </location>
</feature>
<dbReference type="FunCoup" id="A0A2K1R280">
    <property type="interactions" value="836"/>
</dbReference>
<dbReference type="PANTHER" id="PTHR13452">
    <property type="entry name" value="THUMP DOMAIN CONTAINING PROTEIN 1-RELATED"/>
    <property type="match status" value="1"/>
</dbReference>
<dbReference type="STRING" id="2082308.A0A2K1R280"/>
<dbReference type="CDD" id="cd11717">
    <property type="entry name" value="THUMP_THUMPD1_like"/>
    <property type="match status" value="1"/>
</dbReference>
<dbReference type="SUPFAM" id="SSF143437">
    <property type="entry name" value="THUMP domain-like"/>
    <property type="match status" value="1"/>
</dbReference>